<reference evidence="3 4" key="1">
    <citation type="journal article" date="2009" name="Stand. Genomic Sci.">
        <title>Complete genome sequence of Stackebrandtia nassauensis type strain (LLR-40K-21).</title>
        <authorList>
            <person name="Munk C."/>
            <person name="Lapidus A."/>
            <person name="Copeland A."/>
            <person name="Jando M."/>
            <person name="Mayilraj S."/>
            <person name="Glavina Del Rio T."/>
            <person name="Nolan M."/>
            <person name="Chen F."/>
            <person name="Lucas S."/>
            <person name="Tice H."/>
            <person name="Cheng J.F."/>
            <person name="Han C."/>
            <person name="Detter J.C."/>
            <person name="Bruce D."/>
            <person name="Goodwin L."/>
            <person name="Chain P."/>
            <person name="Pitluck S."/>
            <person name="Goker M."/>
            <person name="Ovchinikova G."/>
            <person name="Pati A."/>
            <person name="Ivanova N."/>
            <person name="Mavromatis K."/>
            <person name="Chen A."/>
            <person name="Palaniappan K."/>
            <person name="Land M."/>
            <person name="Hauser L."/>
            <person name="Chang Y.J."/>
            <person name="Jeffries C.D."/>
            <person name="Bristow J."/>
            <person name="Eisen J.A."/>
            <person name="Markowitz V."/>
            <person name="Hugenholtz P."/>
            <person name="Kyrpides N.C."/>
            <person name="Klenk H.P."/>
        </authorList>
    </citation>
    <scope>NUCLEOTIDE SEQUENCE [LARGE SCALE GENOMIC DNA]</scope>
    <source>
        <strain evidence="4">DSM 44728 / CIP 108903 / NRRL B-16338 / NBRC 102104 / LLR-40K-21</strain>
    </source>
</reference>
<dbReference type="PIRSF" id="PIRSF006425">
    <property type="entry name" value="UCP006425_WD40"/>
    <property type="match status" value="1"/>
</dbReference>
<evidence type="ECO:0000313" key="3">
    <source>
        <dbReference type="EMBL" id="ADD45667.1"/>
    </source>
</evidence>
<gene>
    <name evidence="3" type="ordered locus">Snas_6043</name>
</gene>
<protein>
    <submittedName>
        <fullName evidence="3">Secreted protein</fullName>
    </submittedName>
</protein>
<dbReference type="AlphaFoldDB" id="D3Q187"/>
<dbReference type="EMBL" id="CP001778">
    <property type="protein sequence ID" value="ADD45667.1"/>
    <property type="molecule type" value="Genomic_DNA"/>
</dbReference>
<feature type="chain" id="PRO_5039426399" evidence="2">
    <location>
        <begin position="26"/>
        <end position="635"/>
    </location>
</feature>
<dbReference type="HOGENOM" id="CLU_015706_3_0_11"/>
<dbReference type="Pfam" id="PF09826">
    <property type="entry name" value="Beta_propel"/>
    <property type="match status" value="1"/>
</dbReference>
<keyword evidence="4" id="KW-1185">Reference proteome</keyword>
<dbReference type="Proteomes" id="UP000000844">
    <property type="component" value="Chromosome"/>
</dbReference>
<feature type="compositionally biased region" description="Polar residues" evidence="1">
    <location>
        <begin position="100"/>
        <end position="116"/>
    </location>
</feature>
<evidence type="ECO:0000313" key="4">
    <source>
        <dbReference type="Proteomes" id="UP000000844"/>
    </source>
</evidence>
<evidence type="ECO:0000256" key="2">
    <source>
        <dbReference type="SAM" id="SignalP"/>
    </source>
</evidence>
<dbReference type="InterPro" id="IPR014441">
    <property type="entry name" value="UCP006425_b-propeller"/>
</dbReference>
<dbReference type="PROSITE" id="PS51257">
    <property type="entry name" value="PROKAR_LIPOPROTEIN"/>
    <property type="match status" value="1"/>
</dbReference>
<dbReference type="InterPro" id="IPR019198">
    <property type="entry name" value="Beta_propeller_containing"/>
</dbReference>
<name>D3Q187_STANL</name>
<feature type="signal peptide" evidence="2">
    <location>
        <begin position="1"/>
        <end position="25"/>
    </location>
</feature>
<proteinExistence type="predicted"/>
<dbReference type="eggNOG" id="COG4880">
    <property type="taxonomic scope" value="Bacteria"/>
</dbReference>
<organism evidence="3 4">
    <name type="scientific">Stackebrandtia nassauensis (strain DSM 44728 / CIP 108903 / NRRL B-16338 / NBRC 102104 / LLR-40K-21)</name>
    <dbReference type="NCBI Taxonomy" id="446470"/>
    <lineage>
        <taxon>Bacteria</taxon>
        <taxon>Bacillati</taxon>
        <taxon>Actinomycetota</taxon>
        <taxon>Actinomycetes</taxon>
        <taxon>Glycomycetales</taxon>
        <taxon>Glycomycetaceae</taxon>
        <taxon>Stackebrandtia</taxon>
    </lineage>
</organism>
<accession>D3Q187</accession>
<dbReference type="KEGG" id="sna:Snas_6043"/>
<feature type="region of interest" description="Disordered" evidence="1">
    <location>
        <begin position="75"/>
        <end position="131"/>
    </location>
</feature>
<dbReference type="RefSeq" id="WP_013021238.1">
    <property type="nucleotide sequence ID" value="NC_013947.1"/>
</dbReference>
<keyword evidence="2" id="KW-0732">Signal</keyword>
<sequence length="635" mass="68674">MRPTEYPRRNIALATIGLCAIAFTAACTSSQGGGGTIEGDGGAPRLSGALTSFDSCDEALEELKAKAKADLEASGFGGYTTDEEARAEDGSGQDKAAGPSDSNSESGGDHSGTNVQEEGVDEPDIVKTDGERIVSLSQGRLWVVDAEDEDFSGSVKIAEAEEYGSGATLLLHGDRALVISPYSTQSIPEEWKKEDSYTPSATTLTLVDLSTSDPKVINDYTIEGSFVDARSVEEMSRVVISSNPRLPYQEPGLFEDSTDAREDAIDDSTIEDWLPRYSVGDKEKQVPCRSLARPTEYSGSATLTILSFDLTRKLDDGKPLSLEADGETVYGTADAIYIANNRTEFAAREDSQSSSDATELYRFGITGEKVKFESSEKVPGYLLNQYSMSEYDGHLRVATTKQPQWSQDGEVAKKSSSSVYTLKVGKDSLKRVGKVGGLGKDEQIKAVRFIKDTGYVVTFRQTDPLYTIDLSNPEKPKKTGELKIPGYSAYLHPVSNDRLIGVGKSGTDDGTITGTQVSLFDVSDPSDPTQMDTYDIDADISEVEYDPHAFLYWEDEELVVVPVASYDGGGNSMLALKIGEEKLSKVGSIEHEATRSYAPVGRSIVIGTALWTISDAGLMASDLDSLEEREWLPYN</sequence>
<evidence type="ECO:0000256" key="1">
    <source>
        <dbReference type="SAM" id="MobiDB-lite"/>
    </source>
</evidence>